<dbReference type="EMBL" id="PQXH01000134">
    <property type="protein sequence ID" value="TGO10476.1"/>
    <property type="molecule type" value="Genomic_DNA"/>
</dbReference>
<keyword evidence="1" id="KW-0732">Signal</keyword>
<dbReference type="AlphaFoldDB" id="A0A4Z1EDV3"/>
<feature type="signal peptide" evidence="1">
    <location>
        <begin position="1"/>
        <end position="18"/>
    </location>
</feature>
<dbReference type="PANTHER" id="PTHR34587">
    <property type="entry name" value="VWFA DOMAIN-CONTAINING PROTEIN"/>
    <property type="match status" value="1"/>
</dbReference>
<reference evidence="2 3" key="1">
    <citation type="submission" date="2017-12" db="EMBL/GenBank/DDBJ databases">
        <title>Comparative genomics of Botrytis spp.</title>
        <authorList>
            <person name="Valero-Jimenez C.A."/>
            <person name="Tapia P."/>
            <person name="Veloso J."/>
            <person name="Silva-Moreno E."/>
            <person name="Staats M."/>
            <person name="Valdes J.H."/>
            <person name="Van Kan J.A.L."/>
        </authorList>
    </citation>
    <scope>NUCLEOTIDE SEQUENCE [LARGE SCALE GENOMIC DNA]</scope>
    <source>
        <strain evidence="2 3">Bt9001</strain>
    </source>
</reference>
<dbReference type="Proteomes" id="UP000297777">
    <property type="component" value="Unassembled WGS sequence"/>
</dbReference>
<keyword evidence="3" id="KW-1185">Reference proteome</keyword>
<feature type="chain" id="PRO_5021397322" description="Cell wall mannoprotein" evidence="1">
    <location>
        <begin position="19"/>
        <end position="413"/>
    </location>
</feature>
<protein>
    <recommendedName>
        <fullName evidence="4">Cell wall mannoprotein</fullName>
    </recommendedName>
</protein>
<dbReference type="InterPro" id="IPR053216">
    <property type="entry name" value="Appressorial_penetr-assoc"/>
</dbReference>
<accession>A0A4Z1EDV3</accession>
<evidence type="ECO:0000313" key="3">
    <source>
        <dbReference type="Proteomes" id="UP000297777"/>
    </source>
</evidence>
<evidence type="ECO:0000313" key="2">
    <source>
        <dbReference type="EMBL" id="TGO10476.1"/>
    </source>
</evidence>
<gene>
    <name evidence="2" type="ORF">BTUL_0134g00280</name>
</gene>
<evidence type="ECO:0008006" key="4">
    <source>
        <dbReference type="Google" id="ProtNLM"/>
    </source>
</evidence>
<organism evidence="2 3">
    <name type="scientific">Botrytis tulipae</name>
    <dbReference type="NCBI Taxonomy" id="87230"/>
    <lineage>
        <taxon>Eukaryota</taxon>
        <taxon>Fungi</taxon>
        <taxon>Dikarya</taxon>
        <taxon>Ascomycota</taxon>
        <taxon>Pezizomycotina</taxon>
        <taxon>Leotiomycetes</taxon>
        <taxon>Helotiales</taxon>
        <taxon>Sclerotiniaceae</taxon>
        <taxon>Botrytis</taxon>
    </lineage>
</organism>
<comment type="caution">
    <text evidence="2">The sequence shown here is derived from an EMBL/GenBank/DDBJ whole genome shotgun (WGS) entry which is preliminary data.</text>
</comment>
<sequence length="413" mass="41245">MKYETATLLIAVLGFVSAAPVAEPKNTFILPSIPKRMLRGRELPQEHSHNRFLDGVRVNLNINNPNKIQDPVFGLLGNAVAKTGAGTIANPDCLHQATADQAFTNAKAANNVTGMADALMYAALERNTASVGVASVICNETAVNPEIQAVQQHQDPVSPNAAATNKAVVLSLAKQLTSIGADPQEALLSGTFAPGTIGDPTAAGNTCDDETDSPGCIFTQNLIVNDATADEITAAVAGVSANSTSIATTASISSSNSTSNSTGSECAAAVTSTITAVAAVATGSIASLASASVASVAATSIASVASSASAAAALSTGTSATGTNVQTFTGTLGGAPPPVVSSAGDRPFSVNGDSFVGEGAALQRSCSVQHNACANAANSGSLAGGVEQCETQETACNAASGVAKKMRRQVMMF</sequence>
<evidence type="ECO:0000256" key="1">
    <source>
        <dbReference type="SAM" id="SignalP"/>
    </source>
</evidence>
<dbReference type="OrthoDB" id="2153847at2759"/>
<proteinExistence type="predicted"/>
<dbReference type="PANTHER" id="PTHR34587:SF1">
    <property type="entry name" value="CIRCUMSPOROZOITE PROTEIN"/>
    <property type="match status" value="1"/>
</dbReference>
<name>A0A4Z1EDV3_9HELO</name>